<sequence>MLKLETKWTIWQNSVDDSNTKSWSDDLKNIGEFEEIPEYNYFINQIEKVGLQNIHSLNVFKRSIKPMWEDPKNSNGGRLVLDVPHIGSEVIEPIWKITVAYCISNTVDGICGCVYVEKPNVYKFSIWIENESYVDEVKKGWKEALVRYDVNIYFLSHKRSLDGSRVKKNYGNKRNQ</sequence>
<dbReference type="Pfam" id="PF01652">
    <property type="entry name" value="IF4E"/>
    <property type="match status" value="1"/>
</dbReference>
<evidence type="ECO:0000256" key="4">
    <source>
        <dbReference type="ARBA" id="ARBA00022884"/>
    </source>
</evidence>
<dbReference type="OrthoDB" id="590761at2759"/>
<dbReference type="PANTHER" id="PTHR11960:SF8">
    <property type="entry name" value="EUKARYOTIC TRANSLATION INITIATION FACTOR 4E1-RELATED"/>
    <property type="match status" value="1"/>
</dbReference>
<name>T0L3C8_9MICR</name>
<keyword evidence="4 6" id="KW-0694">RNA-binding</keyword>
<evidence type="ECO:0000256" key="1">
    <source>
        <dbReference type="ARBA" id="ARBA00009860"/>
    </source>
</evidence>
<dbReference type="GO" id="GO:0000340">
    <property type="term" value="F:RNA 7-methylguanosine cap binding"/>
    <property type="evidence" value="ECO:0007669"/>
    <property type="project" value="TreeGrafter"/>
</dbReference>
<evidence type="ECO:0000313" key="7">
    <source>
        <dbReference type="EMBL" id="EQB61977.1"/>
    </source>
</evidence>
<dbReference type="InterPro" id="IPR023398">
    <property type="entry name" value="TIF_eIF4e-like"/>
</dbReference>
<dbReference type="PANTHER" id="PTHR11960">
    <property type="entry name" value="EUKARYOTIC TRANSLATION INITIATION FACTOR 4E RELATED"/>
    <property type="match status" value="1"/>
</dbReference>
<keyword evidence="3" id="KW-0810">Translation regulation</keyword>
<dbReference type="VEuPathDB" id="MicrosporidiaDB:NAPIS_ORF00447"/>
<evidence type="ECO:0000256" key="3">
    <source>
        <dbReference type="ARBA" id="ARBA00022845"/>
    </source>
</evidence>
<comment type="similarity">
    <text evidence="1 6">Belongs to the eukaryotic initiation factor 4E family.</text>
</comment>
<organism evidence="7 8">
    <name type="scientific">Vairimorpha apis BRL 01</name>
    <dbReference type="NCBI Taxonomy" id="1037528"/>
    <lineage>
        <taxon>Eukaryota</taxon>
        <taxon>Fungi</taxon>
        <taxon>Fungi incertae sedis</taxon>
        <taxon>Microsporidia</taxon>
        <taxon>Nosematidae</taxon>
        <taxon>Vairimorpha</taxon>
    </lineage>
</organism>
<dbReference type="Proteomes" id="UP000053780">
    <property type="component" value="Unassembled WGS sequence"/>
</dbReference>
<dbReference type="SUPFAM" id="SSF55418">
    <property type="entry name" value="eIF4e-like"/>
    <property type="match status" value="1"/>
</dbReference>
<keyword evidence="2 6" id="KW-0396">Initiation factor</keyword>
<dbReference type="GO" id="GO:0006417">
    <property type="term" value="P:regulation of translation"/>
    <property type="evidence" value="ECO:0007669"/>
    <property type="project" value="UniProtKB-KW"/>
</dbReference>
<dbReference type="EMBL" id="KE647055">
    <property type="protein sequence ID" value="EQB61977.1"/>
    <property type="molecule type" value="Genomic_DNA"/>
</dbReference>
<reference evidence="7 8" key="1">
    <citation type="journal article" date="2013" name="BMC Genomics">
        <title>Genome sequencing and comparative genomics of honey bee microsporidia, Nosema apis reveal novel insights into host-parasite interactions.</title>
        <authorList>
            <person name="Chen Yp."/>
            <person name="Pettis J.S."/>
            <person name="Zhao Y."/>
            <person name="Liu X."/>
            <person name="Tallon L.J."/>
            <person name="Sadzewicz L.D."/>
            <person name="Li R."/>
            <person name="Zheng H."/>
            <person name="Huang S."/>
            <person name="Zhang X."/>
            <person name="Hamilton M.C."/>
            <person name="Pernal S.F."/>
            <person name="Melathopoulos A.P."/>
            <person name="Yan X."/>
            <person name="Evans J.D."/>
        </authorList>
    </citation>
    <scope>NUCLEOTIDE SEQUENCE [LARGE SCALE GENOMIC DNA]</scope>
    <source>
        <strain evidence="7 8">BRL 01</strain>
    </source>
</reference>
<gene>
    <name evidence="7" type="ORF">NAPIS_ORF00447</name>
</gene>
<dbReference type="InterPro" id="IPR001040">
    <property type="entry name" value="TIF_eIF_4E"/>
</dbReference>
<evidence type="ECO:0000256" key="6">
    <source>
        <dbReference type="RuleBase" id="RU004374"/>
    </source>
</evidence>
<evidence type="ECO:0000313" key="8">
    <source>
        <dbReference type="Proteomes" id="UP000053780"/>
    </source>
</evidence>
<evidence type="ECO:0000256" key="5">
    <source>
        <dbReference type="ARBA" id="ARBA00022917"/>
    </source>
</evidence>
<dbReference type="GO" id="GO:0016281">
    <property type="term" value="C:eukaryotic translation initiation factor 4F complex"/>
    <property type="evidence" value="ECO:0007669"/>
    <property type="project" value="TreeGrafter"/>
</dbReference>
<accession>T0L3C8</accession>
<dbReference type="HOGENOM" id="CLU_043552_2_1_1"/>
<keyword evidence="8" id="KW-1185">Reference proteome</keyword>
<dbReference type="AlphaFoldDB" id="T0L3C8"/>
<proteinExistence type="inferred from homology"/>
<dbReference type="GO" id="GO:0003743">
    <property type="term" value="F:translation initiation factor activity"/>
    <property type="evidence" value="ECO:0007669"/>
    <property type="project" value="UniProtKB-KW"/>
</dbReference>
<protein>
    <submittedName>
        <fullName evidence="7">Eukaryotic translation initiation factor 4e</fullName>
    </submittedName>
</protein>
<dbReference type="Gene3D" id="3.30.760.10">
    <property type="entry name" value="RNA Cap, Translation Initiation Factor Eif4e"/>
    <property type="match status" value="1"/>
</dbReference>
<evidence type="ECO:0000256" key="2">
    <source>
        <dbReference type="ARBA" id="ARBA00022540"/>
    </source>
</evidence>
<keyword evidence="5 6" id="KW-0648">Protein biosynthesis</keyword>